<proteinExistence type="predicted"/>
<sequence>EVVGGKIRNFRKTVKVETTYVATVMDFSEDILKLNSKIYSGVRLLGTESSTSALKESSTDLAKVVIAMIEIDIRAKPWDALNSDDRIQLLYNTYRLLKESYPDITRQVRLVFNDAREPLNFEFDKMFS</sequence>
<reference evidence="1" key="1">
    <citation type="submission" date="2018-05" db="EMBL/GenBank/DDBJ databases">
        <authorList>
            <person name="Lanie J.A."/>
            <person name="Ng W.-L."/>
            <person name="Kazmierczak K.M."/>
            <person name="Andrzejewski T.M."/>
            <person name="Davidsen T.M."/>
            <person name="Wayne K.J."/>
            <person name="Tettelin H."/>
            <person name="Glass J.I."/>
            <person name="Rusch D."/>
            <person name="Podicherti R."/>
            <person name="Tsui H.-C.T."/>
            <person name="Winkler M.E."/>
        </authorList>
    </citation>
    <scope>NUCLEOTIDE SEQUENCE</scope>
</reference>
<accession>A0A382TFH4</accession>
<dbReference type="AlphaFoldDB" id="A0A382TFH4"/>
<dbReference type="EMBL" id="UINC01136021">
    <property type="protein sequence ID" value="SVD20525.1"/>
    <property type="molecule type" value="Genomic_DNA"/>
</dbReference>
<evidence type="ECO:0000313" key="1">
    <source>
        <dbReference type="EMBL" id="SVD20525.1"/>
    </source>
</evidence>
<feature type="non-terminal residue" evidence="1">
    <location>
        <position position="1"/>
    </location>
</feature>
<organism evidence="1">
    <name type="scientific">marine metagenome</name>
    <dbReference type="NCBI Taxonomy" id="408172"/>
    <lineage>
        <taxon>unclassified sequences</taxon>
        <taxon>metagenomes</taxon>
        <taxon>ecological metagenomes</taxon>
    </lineage>
</organism>
<protein>
    <submittedName>
        <fullName evidence="1">Uncharacterized protein</fullName>
    </submittedName>
</protein>
<name>A0A382TFH4_9ZZZZ</name>
<gene>
    <name evidence="1" type="ORF">METZ01_LOCUS373379</name>
</gene>